<name>A0ABD2K332_HETSC</name>
<dbReference type="InterPro" id="IPR029052">
    <property type="entry name" value="Metallo-depent_PP-like"/>
</dbReference>
<protein>
    <submittedName>
        <fullName evidence="1">Uncharacterized protein</fullName>
    </submittedName>
</protein>
<gene>
    <name evidence="1" type="ORF">niasHS_002866</name>
</gene>
<keyword evidence="2" id="KW-1185">Reference proteome</keyword>
<dbReference type="Gene3D" id="3.60.21.10">
    <property type="match status" value="1"/>
</dbReference>
<accession>A0ABD2K332</accession>
<dbReference type="SUPFAM" id="SSF56300">
    <property type="entry name" value="Metallo-dependent phosphatases"/>
    <property type="match status" value="1"/>
</dbReference>
<evidence type="ECO:0000313" key="2">
    <source>
        <dbReference type="Proteomes" id="UP001620645"/>
    </source>
</evidence>
<comment type="caution">
    <text evidence="1">The sequence shown here is derived from an EMBL/GenBank/DDBJ whole genome shotgun (WGS) entry which is preliminary data.</text>
</comment>
<dbReference type="Proteomes" id="UP001620645">
    <property type="component" value="Unassembled WGS sequence"/>
</dbReference>
<dbReference type="AlphaFoldDB" id="A0ABD2K332"/>
<dbReference type="EMBL" id="JBICCN010000056">
    <property type="protein sequence ID" value="KAL3097150.1"/>
    <property type="molecule type" value="Genomic_DNA"/>
</dbReference>
<evidence type="ECO:0000313" key="1">
    <source>
        <dbReference type="EMBL" id="KAL3097150.1"/>
    </source>
</evidence>
<reference evidence="1 2" key="1">
    <citation type="submission" date="2024-10" db="EMBL/GenBank/DDBJ databases">
        <authorList>
            <person name="Kim D."/>
        </authorList>
    </citation>
    <scope>NUCLEOTIDE SEQUENCE [LARGE SCALE GENOMIC DNA]</scope>
    <source>
        <strain evidence="1">Taebaek</strain>
    </source>
</reference>
<proteinExistence type="predicted"/>
<sequence>MDRLTWQWPLSGNVPSGFPDQRRPPRRFFAPLFGSRGWAGGWLKIPPAHSFSSSSDSSLAVPSALKTNIPLRPPLALSSAPKLPTKRMCNKLFTKLPLCAVISKTFLCMHGGLPRPEGWDFLMDDDFQARTRDFNSPRYMEETDCGSVLRLSADLKHIHFVTLKPKPGEKLSREE</sequence>
<organism evidence="1 2">
    <name type="scientific">Heterodera schachtii</name>
    <name type="common">Sugarbeet cyst nematode worm</name>
    <name type="synonym">Tylenchus schachtii</name>
    <dbReference type="NCBI Taxonomy" id="97005"/>
    <lineage>
        <taxon>Eukaryota</taxon>
        <taxon>Metazoa</taxon>
        <taxon>Ecdysozoa</taxon>
        <taxon>Nematoda</taxon>
        <taxon>Chromadorea</taxon>
        <taxon>Rhabditida</taxon>
        <taxon>Tylenchina</taxon>
        <taxon>Tylenchomorpha</taxon>
        <taxon>Tylenchoidea</taxon>
        <taxon>Heteroderidae</taxon>
        <taxon>Heteroderinae</taxon>
        <taxon>Heterodera</taxon>
    </lineage>
</organism>